<protein>
    <submittedName>
        <fullName evidence="2">Glutathione S-transferase</fullName>
    </submittedName>
</protein>
<evidence type="ECO:0000313" key="2">
    <source>
        <dbReference type="WBParaSite" id="RSKR_0000993400.1"/>
    </source>
</evidence>
<evidence type="ECO:0000313" key="1">
    <source>
        <dbReference type="Proteomes" id="UP000095286"/>
    </source>
</evidence>
<accession>A0AC35UBB2</accession>
<name>A0AC35UBB2_9BILA</name>
<sequence>MVHQMKLSYFPVRGYGEPARLMLIHAGVKFEDHVVQLADWAALKPTTPFGQLPVLELPNGIQIAQSLSIYKYIGSEYGFAGVNTTEAALISSIAEFVKEFDTKTGNYFRMEIGFLQGDKKAEYENVVKPAIALFFPVFTKWIRESGSGYLTRNLSYADFFAADKLSNVVSMCEKAAITWPEITAYVNRIYNLPSIKEHIAHRPKSIY</sequence>
<organism evidence="1 2">
    <name type="scientific">Rhabditophanes sp. KR3021</name>
    <dbReference type="NCBI Taxonomy" id="114890"/>
    <lineage>
        <taxon>Eukaryota</taxon>
        <taxon>Metazoa</taxon>
        <taxon>Ecdysozoa</taxon>
        <taxon>Nematoda</taxon>
        <taxon>Chromadorea</taxon>
        <taxon>Rhabditida</taxon>
        <taxon>Tylenchina</taxon>
        <taxon>Panagrolaimomorpha</taxon>
        <taxon>Strongyloidoidea</taxon>
        <taxon>Alloionematidae</taxon>
        <taxon>Rhabditophanes</taxon>
    </lineage>
</organism>
<dbReference type="Proteomes" id="UP000095286">
    <property type="component" value="Unplaced"/>
</dbReference>
<reference evidence="2" key="1">
    <citation type="submission" date="2016-11" db="UniProtKB">
        <authorList>
            <consortium name="WormBaseParasite"/>
        </authorList>
    </citation>
    <scope>IDENTIFICATION</scope>
    <source>
        <strain evidence="2">KR3021</strain>
    </source>
</reference>
<proteinExistence type="predicted"/>
<dbReference type="WBParaSite" id="RSKR_0000993400.1">
    <property type="protein sequence ID" value="RSKR_0000993400.1"/>
    <property type="gene ID" value="RSKR_0000993400"/>
</dbReference>